<dbReference type="Pfam" id="PF13788">
    <property type="entry name" value="DUF4180"/>
    <property type="match status" value="1"/>
</dbReference>
<sequence>MTVQHAILGFLSLQPMTGYELKKLIRDSSFMPWSGNNNQIYTALLELLEDGFVVSEVQAQENLPSKKVYTITQKGMDRLAGWTKASPEPPEFKKPFLIQLLWADLLNKTELSGLLEKYESEVRVRLLMHRERTRRGSFFIPRTEREALLWRITDENIALSYESELEWVRSVRSQLLEQDDIEVKSKMDFRMIQKENASYVEVFDSQSPVGTEQEALDLVSICGEKDTNLLMLHSEALPEEFFRLKTGVAGAVLQKLVNYSVKTAILLPELKELGARFRDLLSETNRGSQYRFFKDRVEAEHWLISGM</sequence>
<accession>A0A1W2CU68</accession>
<dbReference type="EMBL" id="FWXW01000013">
    <property type="protein sequence ID" value="SMC88790.1"/>
    <property type="molecule type" value="Genomic_DNA"/>
</dbReference>
<dbReference type="Proteomes" id="UP000192790">
    <property type="component" value="Unassembled WGS sequence"/>
</dbReference>
<evidence type="ECO:0000259" key="2">
    <source>
        <dbReference type="Pfam" id="PF10400"/>
    </source>
</evidence>
<dbReference type="RefSeq" id="WP_084235641.1">
    <property type="nucleotide sequence ID" value="NZ_FWXW01000013.1"/>
</dbReference>
<evidence type="ECO:0000259" key="3">
    <source>
        <dbReference type="Pfam" id="PF13788"/>
    </source>
</evidence>
<keyword evidence="4" id="KW-0238">DNA-binding</keyword>
<dbReference type="InterPro" id="IPR036390">
    <property type="entry name" value="WH_DNA-bd_sf"/>
</dbReference>
<dbReference type="Pfam" id="PF10400">
    <property type="entry name" value="Vir_act_alpha_C"/>
    <property type="match status" value="1"/>
</dbReference>
<dbReference type="AlphaFoldDB" id="A0A1W2CU68"/>
<dbReference type="OrthoDB" id="8595425at2"/>
<reference evidence="4 5" key="1">
    <citation type="submission" date="2017-04" db="EMBL/GenBank/DDBJ databases">
        <authorList>
            <person name="Afonso C.L."/>
            <person name="Miller P.J."/>
            <person name="Scott M.A."/>
            <person name="Spackman E."/>
            <person name="Goraichik I."/>
            <person name="Dimitrov K.M."/>
            <person name="Suarez D.L."/>
            <person name="Swayne D.E."/>
        </authorList>
    </citation>
    <scope>NUCLEOTIDE SEQUENCE [LARGE SCALE GENOMIC DNA]</scope>
    <source>
        <strain evidence="4 5">DSM 12816</strain>
    </source>
</reference>
<feature type="domain" description="DUF4180" evidence="3">
    <location>
        <begin position="195"/>
        <end position="303"/>
    </location>
</feature>
<dbReference type="Gene3D" id="1.10.10.10">
    <property type="entry name" value="Winged helix-like DNA-binding domain superfamily/Winged helix DNA-binding domain"/>
    <property type="match status" value="1"/>
</dbReference>
<dbReference type="STRING" id="1122930.SAMN02745168_0223"/>
<dbReference type="GO" id="GO:0003677">
    <property type="term" value="F:DNA binding"/>
    <property type="evidence" value="ECO:0007669"/>
    <property type="project" value="UniProtKB-KW"/>
</dbReference>
<dbReference type="Pfam" id="PF03551">
    <property type="entry name" value="PadR"/>
    <property type="match status" value="1"/>
</dbReference>
<keyword evidence="5" id="KW-1185">Reference proteome</keyword>
<feature type="domain" description="Transcription regulator PadR N-terminal" evidence="1">
    <location>
        <begin position="7"/>
        <end position="80"/>
    </location>
</feature>
<name>A0A1W2CU68_9FIRM</name>
<dbReference type="InterPro" id="IPR018309">
    <property type="entry name" value="Tscrpt_reg_PadR_C"/>
</dbReference>
<feature type="domain" description="Transcription regulator PadR C-terminal" evidence="2">
    <location>
        <begin position="93"/>
        <end position="175"/>
    </location>
</feature>
<gene>
    <name evidence="4" type="ORF">SAMN02745168_0223</name>
</gene>
<dbReference type="SUPFAM" id="SSF46785">
    <property type="entry name" value="Winged helix' DNA-binding domain"/>
    <property type="match status" value="1"/>
</dbReference>
<evidence type="ECO:0000259" key="1">
    <source>
        <dbReference type="Pfam" id="PF03551"/>
    </source>
</evidence>
<protein>
    <submittedName>
        <fullName evidence="4">DNA-binding transcriptional regulator, PadR family</fullName>
    </submittedName>
</protein>
<evidence type="ECO:0000313" key="4">
    <source>
        <dbReference type="EMBL" id="SMC88790.1"/>
    </source>
</evidence>
<dbReference type="InterPro" id="IPR025438">
    <property type="entry name" value="DUF4180"/>
</dbReference>
<organism evidence="4 5">
    <name type="scientific">Papillibacter cinnamivorans DSM 12816</name>
    <dbReference type="NCBI Taxonomy" id="1122930"/>
    <lineage>
        <taxon>Bacteria</taxon>
        <taxon>Bacillati</taxon>
        <taxon>Bacillota</taxon>
        <taxon>Clostridia</taxon>
        <taxon>Eubacteriales</taxon>
        <taxon>Oscillospiraceae</taxon>
        <taxon>Papillibacter</taxon>
    </lineage>
</organism>
<dbReference type="InterPro" id="IPR005149">
    <property type="entry name" value="Tscrpt_reg_PadR_N"/>
</dbReference>
<evidence type="ECO:0000313" key="5">
    <source>
        <dbReference type="Proteomes" id="UP000192790"/>
    </source>
</evidence>
<dbReference type="PANTHER" id="PTHR43252">
    <property type="entry name" value="TRANSCRIPTIONAL REGULATOR YQJI"/>
    <property type="match status" value="1"/>
</dbReference>
<dbReference type="PANTHER" id="PTHR43252:SF2">
    <property type="entry name" value="TRANSCRIPTION REGULATOR, PADR-LIKE FAMILY"/>
    <property type="match status" value="1"/>
</dbReference>
<proteinExistence type="predicted"/>
<dbReference type="InterPro" id="IPR036388">
    <property type="entry name" value="WH-like_DNA-bd_sf"/>
</dbReference>